<sequence>MRFIFKGTIKVRTAASLGLEWMHKKWFKSRGWLYVLLHGLFGLPLCFVFPYMELGLYGIIAALAYGCIDRLLWRKASKKKGIRTLLLNPVLLFALVWGIFYWLSPEVSSFTGVTSFTETDAVAFATISNAGTSIEGF</sequence>
<keyword evidence="1" id="KW-0472">Membrane</keyword>
<protein>
    <submittedName>
        <fullName evidence="2">Uncharacterized protein</fullName>
    </submittedName>
</protein>
<name>A0A1I2BC85_9BACL</name>
<feature type="transmembrane region" description="Helical" evidence="1">
    <location>
        <begin position="31"/>
        <end position="50"/>
    </location>
</feature>
<keyword evidence="1" id="KW-0812">Transmembrane</keyword>
<evidence type="ECO:0000313" key="2">
    <source>
        <dbReference type="EMBL" id="SFE53587.1"/>
    </source>
</evidence>
<organism evidence="2 3">
    <name type="scientific">Paenibacillus algorifonticola</name>
    <dbReference type="NCBI Taxonomy" id="684063"/>
    <lineage>
        <taxon>Bacteria</taxon>
        <taxon>Bacillati</taxon>
        <taxon>Bacillota</taxon>
        <taxon>Bacilli</taxon>
        <taxon>Bacillales</taxon>
        <taxon>Paenibacillaceae</taxon>
        <taxon>Paenibacillus</taxon>
    </lineage>
</organism>
<dbReference type="EMBL" id="FONN01000003">
    <property type="protein sequence ID" value="SFE53587.1"/>
    <property type="molecule type" value="Genomic_DNA"/>
</dbReference>
<accession>A0A1I2BC85</accession>
<dbReference type="OrthoDB" id="2447037at2"/>
<dbReference type="AlphaFoldDB" id="A0A1I2BC85"/>
<reference evidence="3" key="1">
    <citation type="submission" date="2016-10" db="EMBL/GenBank/DDBJ databases">
        <authorList>
            <person name="Varghese N."/>
            <person name="Submissions S."/>
        </authorList>
    </citation>
    <scope>NUCLEOTIDE SEQUENCE [LARGE SCALE GENOMIC DNA]</scope>
    <source>
        <strain evidence="3">CGMCC 1.10223</strain>
    </source>
</reference>
<dbReference type="RefSeq" id="WP_046228655.1">
    <property type="nucleotide sequence ID" value="NZ_FONN01000003.1"/>
</dbReference>
<proteinExistence type="predicted"/>
<evidence type="ECO:0000256" key="1">
    <source>
        <dbReference type="SAM" id="Phobius"/>
    </source>
</evidence>
<dbReference type="Proteomes" id="UP000183410">
    <property type="component" value="Unassembled WGS sequence"/>
</dbReference>
<keyword evidence="1" id="KW-1133">Transmembrane helix</keyword>
<feature type="transmembrane region" description="Helical" evidence="1">
    <location>
        <begin position="85"/>
        <end position="103"/>
    </location>
</feature>
<evidence type="ECO:0000313" key="3">
    <source>
        <dbReference type="Proteomes" id="UP000183410"/>
    </source>
</evidence>
<gene>
    <name evidence="2" type="ORF">SAMN04487969_103270</name>
</gene>
<feature type="transmembrane region" description="Helical" evidence="1">
    <location>
        <begin position="56"/>
        <end position="73"/>
    </location>
</feature>
<keyword evidence="3" id="KW-1185">Reference proteome</keyword>